<name>A0AAV4W771_9ARAC</name>
<organism evidence="2 3">
    <name type="scientific">Caerostris darwini</name>
    <dbReference type="NCBI Taxonomy" id="1538125"/>
    <lineage>
        <taxon>Eukaryota</taxon>
        <taxon>Metazoa</taxon>
        <taxon>Ecdysozoa</taxon>
        <taxon>Arthropoda</taxon>
        <taxon>Chelicerata</taxon>
        <taxon>Arachnida</taxon>
        <taxon>Araneae</taxon>
        <taxon>Araneomorphae</taxon>
        <taxon>Entelegynae</taxon>
        <taxon>Araneoidea</taxon>
        <taxon>Araneidae</taxon>
        <taxon>Caerostris</taxon>
    </lineage>
</organism>
<dbReference type="EMBL" id="BPLQ01014200">
    <property type="protein sequence ID" value="GIY78058.1"/>
    <property type="molecule type" value="Genomic_DNA"/>
</dbReference>
<sequence>MWSVLILAVACFLWGGVMAIDEEVETDQFMDALCAPEIMKDIAKCGELLPPTGKNTVYSCSKNVTESFQDSMLQAAETFCDREDIRDWLFLCWEKGLSELYCPSIIERDDVLIEIHVKRLIIPSDGLSKAPFEFLLSEIESRCSVMNEQKDSSTHPCLSSVA</sequence>
<evidence type="ECO:0000256" key="1">
    <source>
        <dbReference type="SAM" id="SignalP"/>
    </source>
</evidence>
<dbReference type="Proteomes" id="UP001054837">
    <property type="component" value="Unassembled WGS sequence"/>
</dbReference>
<proteinExistence type="predicted"/>
<gene>
    <name evidence="2" type="primary">AVEN_234396_1</name>
    <name evidence="2" type="ORF">CDAR_282751</name>
</gene>
<protein>
    <recommendedName>
        <fullName evidence="4">Secreted protein</fullName>
    </recommendedName>
</protein>
<evidence type="ECO:0000313" key="3">
    <source>
        <dbReference type="Proteomes" id="UP001054837"/>
    </source>
</evidence>
<keyword evidence="3" id="KW-1185">Reference proteome</keyword>
<evidence type="ECO:0008006" key="4">
    <source>
        <dbReference type="Google" id="ProtNLM"/>
    </source>
</evidence>
<feature type="signal peptide" evidence="1">
    <location>
        <begin position="1"/>
        <end position="19"/>
    </location>
</feature>
<dbReference type="AlphaFoldDB" id="A0AAV4W771"/>
<reference evidence="2 3" key="1">
    <citation type="submission" date="2021-06" db="EMBL/GenBank/DDBJ databases">
        <title>Caerostris darwini draft genome.</title>
        <authorList>
            <person name="Kono N."/>
            <person name="Arakawa K."/>
        </authorList>
    </citation>
    <scope>NUCLEOTIDE SEQUENCE [LARGE SCALE GENOMIC DNA]</scope>
</reference>
<accession>A0AAV4W771</accession>
<keyword evidence="1" id="KW-0732">Signal</keyword>
<feature type="chain" id="PRO_5043674667" description="Secreted protein" evidence="1">
    <location>
        <begin position="20"/>
        <end position="162"/>
    </location>
</feature>
<comment type="caution">
    <text evidence="2">The sequence shown here is derived from an EMBL/GenBank/DDBJ whole genome shotgun (WGS) entry which is preliminary data.</text>
</comment>
<evidence type="ECO:0000313" key="2">
    <source>
        <dbReference type="EMBL" id="GIY78058.1"/>
    </source>
</evidence>